<dbReference type="PROSITE" id="PS51164">
    <property type="entry name" value="CBM1_2"/>
    <property type="match status" value="1"/>
</dbReference>
<dbReference type="InterPro" id="IPR035971">
    <property type="entry name" value="CBD_sf"/>
</dbReference>
<dbReference type="SUPFAM" id="SSF57180">
    <property type="entry name" value="Cellulose-binding domain"/>
    <property type="match status" value="1"/>
</dbReference>
<proteinExistence type="inferred from homology"/>
<keyword evidence="4" id="KW-0964">Secreted</keyword>
<dbReference type="GO" id="GO:0005576">
    <property type="term" value="C:extracellular region"/>
    <property type="evidence" value="ECO:0007669"/>
    <property type="project" value="UniProtKB-SubCell"/>
</dbReference>
<dbReference type="AlphaFoldDB" id="A0AAD7TT19"/>
<dbReference type="GO" id="GO:0005975">
    <property type="term" value="P:carbohydrate metabolic process"/>
    <property type="evidence" value="ECO:0007669"/>
    <property type="project" value="InterPro"/>
</dbReference>
<evidence type="ECO:0000256" key="4">
    <source>
        <dbReference type="ARBA" id="ARBA00022525"/>
    </source>
</evidence>
<dbReference type="Proteomes" id="UP001215151">
    <property type="component" value="Unassembled WGS sequence"/>
</dbReference>
<evidence type="ECO:0000256" key="3">
    <source>
        <dbReference type="ARBA" id="ARBA00022487"/>
    </source>
</evidence>
<keyword evidence="13" id="KW-1185">Reference proteome</keyword>
<evidence type="ECO:0000256" key="5">
    <source>
        <dbReference type="ARBA" id="ARBA00022729"/>
    </source>
</evidence>
<accession>A0AAD7TT19</accession>
<evidence type="ECO:0000313" key="12">
    <source>
        <dbReference type="EMBL" id="KAJ8481524.1"/>
    </source>
</evidence>
<dbReference type="Pfam" id="PF22244">
    <property type="entry name" value="GCE_fung"/>
    <property type="match status" value="1"/>
</dbReference>
<protein>
    <recommendedName>
        <fullName evidence="9">(4-O-methyl)-D-glucuronate--lignin esterase</fullName>
        <ecNumber evidence="9">3.1.1.117</ecNumber>
    </recommendedName>
</protein>
<evidence type="ECO:0000256" key="7">
    <source>
        <dbReference type="ARBA" id="ARBA00023185"/>
    </source>
</evidence>
<evidence type="ECO:0000256" key="9">
    <source>
        <dbReference type="ARBA" id="ARBA00026105"/>
    </source>
</evidence>
<feature type="domain" description="CBM1" evidence="11">
    <location>
        <begin position="224"/>
        <end position="260"/>
    </location>
</feature>
<comment type="caution">
    <text evidence="12">The sequence shown here is derived from an EMBL/GenBank/DDBJ whole genome shotgun (WGS) entry which is preliminary data.</text>
</comment>
<sequence length="672" mass="72191">MHIQNRREVGLAQSRLEDHNDFVPEHVRLMVLWLMSRAYAQVGQFLIGDAFLPSLKRCGLNTGRENSWFLDAYVLACETSTTRNDRERSTFNLDHAENLVSSLGACPVTNSRPWRCAFGCAASISPHNGGRGNIRPVTNRRSQEDVLVNVQQTSYGIDTVTLEFIQNGRLHLAQVMRHRQLAISRSEANSAHPVFLMVGSSQHPMLFTAVQLGVALAFLSTARAQSAEWGQCGGIGWTGATTCVSGTVCTVINPYYSQCLPGAASSTPSTPTTTPVSTPPATTSTPATPTGPAGSCATPATISGYNNAKLPNPFLFDDGTPVQTAEDWECRRAQINALIQGYEAGALPGKPQSVSAQFTKSGTSGTLSITVSNGGSSINFAPKITFPSGTPPEGGWPLVIAYDGLSIPVPSGIATMIYANSDMAQQNDASSSRGVGLFYNLYGKTATASAMTAWAWGVSRIIDALEQTPAANINTQKIAVTGCSRDGKGALMAGALEPRIALTIPQESGSGGDACWRLSLYEQNEGSVVQTATEIVTENVWFSTNFANYVNNLNVLPFDHHLLAALIAPRPMISFENTDYVWLSPLSSFGCMTAAHTVWEALGVPDFHGFEQVGGHAHCAWPSSLTPTLNAFFDRFLLGQNVSTNYFQSNQVFNGVTWNAAQWIDWTTPTLN</sequence>
<dbReference type="GO" id="GO:0052689">
    <property type="term" value="F:carboxylic ester hydrolase activity"/>
    <property type="evidence" value="ECO:0007669"/>
    <property type="project" value="UniProtKB-KW"/>
</dbReference>
<gene>
    <name evidence="12" type="ORF">ONZ51_g5941</name>
</gene>
<dbReference type="SUPFAM" id="SSF53474">
    <property type="entry name" value="alpha/beta-Hydrolases"/>
    <property type="match status" value="1"/>
</dbReference>
<evidence type="ECO:0000256" key="8">
    <source>
        <dbReference type="ARBA" id="ARBA00024511"/>
    </source>
</evidence>
<dbReference type="InterPro" id="IPR000254">
    <property type="entry name" value="CBD"/>
</dbReference>
<keyword evidence="7" id="KW-0439">Lignin degradation</keyword>
<dbReference type="Pfam" id="PF00734">
    <property type="entry name" value="CBM_1"/>
    <property type="match status" value="1"/>
</dbReference>
<dbReference type="EC" id="3.1.1.117" evidence="9"/>
<evidence type="ECO:0000313" key="13">
    <source>
        <dbReference type="Proteomes" id="UP001215151"/>
    </source>
</evidence>
<dbReference type="SMART" id="SM00236">
    <property type="entry name" value="fCBD"/>
    <property type="match status" value="1"/>
</dbReference>
<dbReference type="GO" id="GO:0046274">
    <property type="term" value="P:lignin catabolic process"/>
    <property type="evidence" value="ECO:0007669"/>
    <property type="project" value="UniProtKB-KW"/>
</dbReference>
<keyword evidence="5" id="KW-0732">Signal</keyword>
<evidence type="ECO:0000256" key="6">
    <source>
        <dbReference type="ARBA" id="ARBA00022801"/>
    </source>
</evidence>
<dbReference type="InterPro" id="IPR054579">
    <property type="entry name" value="GCE-like_dom"/>
</dbReference>
<comment type="catalytic activity">
    <reaction evidence="8">
        <text>a 4-O-methyl-alpha-D-glucuronosyl ester derivative + H2O = 4-O-methyl-alpha-D-glucuronate derivative + an alcohol + H(+)</text>
        <dbReference type="Rhea" id="RHEA:67452"/>
        <dbReference type="ChEBI" id="CHEBI:15377"/>
        <dbReference type="ChEBI" id="CHEBI:15378"/>
        <dbReference type="ChEBI" id="CHEBI:30879"/>
        <dbReference type="ChEBI" id="CHEBI:171667"/>
        <dbReference type="ChEBI" id="CHEBI:171668"/>
        <dbReference type="EC" id="3.1.1.117"/>
    </reaction>
    <physiologicalReaction direction="left-to-right" evidence="8">
        <dbReference type="Rhea" id="RHEA:67453"/>
    </physiologicalReaction>
</comment>
<dbReference type="Gene3D" id="3.40.50.1820">
    <property type="entry name" value="alpha/beta hydrolase"/>
    <property type="match status" value="1"/>
</dbReference>
<evidence type="ECO:0000256" key="10">
    <source>
        <dbReference type="SAM" id="MobiDB-lite"/>
    </source>
</evidence>
<dbReference type="InterPro" id="IPR029058">
    <property type="entry name" value="AB_hydrolase_fold"/>
</dbReference>
<dbReference type="EMBL" id="JAPEVG010000134">
    <property type="protein sequence ID" value="KAJ8481524.1"/>
    <property type="molecule type" value="Genomic_DNA"/>
</dbReference>
<evidence type="ECO:0000256" key="1">
    <source>
        <dbReference type="ARBA" id="ARBA00004613"/>
    </source>
</evidence>
<dbReference type="GO" id="GO:0030248">
    <property type="term" value="F:cellulose binding"/>
    <property type="evidence" value="ECO:0007669"/>
    <property type="project" value="InterPro"/>
</dbReference>
<organism evidence="12 13">
    <name type="scientific">Trametes cubensis</name>
    <dbReference type="NCBI Taxonomy" id="1111947"/>
    <lineage>
        <taxon>Eukaryota</taxon>
        <taxon>Fungi</taxon>
        <taxon>Dikarya</taxon>
        <taxon>Basidiomycota</taxon>
        <taxon>Agaricomycotina</taxon>
        <taxon>Agaricomycetes</taxon>
        <taxon>Polyporales</taxon>
        <taxon>Polyporaceae</taxon>
        <taxon>Trametes</taxon>
    </lineage>
</organism>
<dbReference type="PROSITE" id="PS00562">
    <property type="entry name" value="CBM1_1"/>
    <property type="match status" value="1"/>
</dbReference>
<feature type="region of interest" description="Disordered" evidence="10">
    <location>
        <begin position="263"/>
        <end position="295"/>
    </location>
</feature>
<keyword evidence="3" id="KW-0719">Serine esterase</keyword>
<name>A0AAD7TT19_9APHY</name>
<evidence type="ECO:0000256" key="2">
    <source>
        <dbReference type="ARBA" id="ARBA00010092"/>
    </source>
</evidence>
<keyword evidence="6" id="KW-0378">Hydrolase</keyword>
<comment type="similarity">
    <text evidence="2">Belongs to the carbohydrate esterase 15 (CE15) family.</text>
</comment>
<comment type="subcellular location">
    <subcellularLocation>
        <location evidence="1">Secreted</location>
    </subcellularLocation>
</comment>
<reference evidence="12" key="1">
    <citation type="submission" date="2022-11" db="EMBL/GenBank/DDBJ databases">
        <title>Genome Sequence of Cubamyces cubensis.</title>
        <authorList>
            <person name="Buettner E."/>
        </authorList>
    </citation>
    <scope>NUCLEOTIDE SEQUENCE</scope>
    <source>
        <strain evidence="12">MPL-01</strain>
    </source>
</reference>
<evidence type="ECO:0000259" key="11">
    <source>
        <dbReference type="PROSITE" id="PS51164"/>
    </source>
</evidence>